<evidence type="ECO:0000256" key="2">
    <source>
        <dbReference type="ARBA" id="ARBA00022840"/>
    </source>
</evidence>
<evidence type="ECO:0000313" key="6">
    <source>
        <dbReference type="EMBL" id="CAG9331410.1"/>
    </source>
</evidence>
<organism evidence="6 7">
    <name type="scientific">Blepharisma stoltei</name>
    <dbReference type="NCBI Taxonomy" id="1481888"/>
    <lineage>
        <taxon>Eukaryota</taxon>
        <taxon>Sar</taxon>
        <taxon>Alveolata</taxon>
        <taxon>Ciliophora</taxon>
        <taxon>Postciliodesmatophora</taxon>
        <taxon>Heterotrichea</taxon>
        <taxon>Heterotrichida</taxon>
        <taxon>Blepharismidae</taxon>
        <taxon>Blepharisma</taxon>
    </lineage>
</organism>
<feature type="binding site" evidence="3">
    <location>
        <position position="45"/>
    </location>
    <ligand>
        <name>ATP</name>
        <dbReference type="ChEBI" id="CHEBI:30616"/>
    </ligand>
</feature>
<reference evidence="6" key="1">
    <citation type="submission" date="2021-09" db="EMBL/GenBank/DDBJ databases">
        <authorList>
            <consortium name="AG Swart"/>
            <person name="Singh M."/>
            <person name="Singh A."/>
            <person name="Seah K."/>
            <person name="Emmerich C."/>
        </authorList>
    </citation>
    <scope>NUCLEOTIDE SEQUENCE</scope>
    <source>
        <strain evidence="6">ATCC30299</strain>
    </source>
</reference>
<dbReference type="PANTHER" id="PTHR24346">
    <property type="entry name" value="MAP/MICROTUBULE AFFINITY-REGULATING KINASE"/>
    <property type="match status" value="1"/>
</dbReference>
<dbReference type="PROSITE" id="PS00107">
    <property type="entry name" value="PROTEIN_KINASE_ATP"/>
    <property type="match status" value="1"/>
</dbReference>
<dbReference type="GO" id="GO:0035556">
    <property type="term" value="P:intracellular signal transduction"/>
    <property type="evidence" value="ECO:0007669"/>
    <property type="project" value="TreeGrafter"/>
</dbReference>
<keyword evidence="4" id="KW-0723">Serine/threonine-protein kinase</keyword>
<keyword evidence="4" id="KW-0418">Kinase</keyword>
<comment type="similarity">
    <text evidence="4">Belongs to the protein kinase superfamily.</text>
</comment>
<gene>
    <name evidence="6" type="ORF">BSTOLATCC_MIC53480</name>
</gene>
<dbReference type="InterPro" id="IPR011009">
    <property type="entry name" value="Kinase-like_dom_sf"/>
</dbReference>
<dbReference type="InterPro" id="IPR000719">
    <property type="entry name" value="Prot_kinase_dom"/>
</dbReference>
<dbReference type="Pfam" id="PF00069">
    <property type="entry name" value="Pkinase"/>
    <property type="match status" value="1"/>
</dbReference>
<dbReference type="SUPFAM" id="SSF56112">
    <property type="entry name" value="Protein kinase-like (PK-like)"/>
    <property type="match status" value="1"/>
</dbReference>
<evidence type="ECO:0000313" key="7">
    <source>
        <dbReference type="Proteomes" id="UP001162131"/>
    </source>
</evidence>
<dbReference type="Proteomes" id="UP001162131">
    <property type="component" value="Unassembled WGS sequence"/>
</dbReference>
<accession>A0AAU9K070</accession>
<dbReference type="PANTHER" id="PTHR24346:SF30">
    <property type="entry name" value="MATERNAL EMBRYONIC LEUCINE ZIPPER KINASE"/>
    <property type="match status" value="1"/>
</dbReference>
<sequence length="310" mass="36392">MLSRNKEIPFSKLDCYVVLKTLGKGITSKVKLIQEPASKILYAAKMFKIDKKDTHTREHVFTEIECLNRISHKYVIKYINYCEVGIYRKKNKTSYRCQFILMEYCINGEFYELINEGGSLDMDLCRFYFRQLIEALEACHRVGVYHGDLKLENLLLDSEFNLKLIDFGSSNYINLKDAMGIRGTEKYMPPEIRLNLEYDPEKVDVFGAGVILFTMFAGTPPFNYADVSDKFYRCLIGEETSKLFWRYYQKKHENKNFTVDLISLIEKMLAYSPQDRPSIDDIKKNTWFNLNVPAKEEVIRMISYLKFNTP</sequence>
<dbReference type="SMART" id="SM00220">
    <property type="entry name" value="S_TKc"/>
    <property type="match status" value="1"/>
</dbReference>
<dbReference type="GO" id="GO:0005737">
    <property type="term" value="C:cytoplasm"/>
    <property type="evidence" value="ECO:0007669"/>
    <property type="project" value="TreeGrafter"/>
</dbReference>
<dbReference type="PROSITE" id="PS00108">
    <property type="entry name" value="PROTEIN_KINASE_ST"/>
    <property type="match status" value="1"/>
</dbReference>
<keyword evidence="4" id="KW-0808">Transferase</keyword>
<evidence type="ECO:0000256" key="1">
    <source>
        <dbReference type="ARBA" id="ARBA00022741"/>
    </source>
</evidence>
<evidence type="ECO:0000256" key="4">
    <source>
        <dbReference type="RuleBase" id="RU000304"/>
    </source>
</evidence>
<dbReference type="EMBL" id="CAJZBQ010000053">
    <property type="protein sequence ID" value="CAG9331410.1"/>
    <property type="molecule type" value="Genomic_DNA"/>
</dbReference>
<keyword evidence="2 3" id="KW-0067">ATP-binding</keyword>
<feature type="domain" description="Protein kinase" evidence="5">
    <location>
        <begin position="16"/>
        <end position="288"/>
    </location>
</feature>
<proteinExistence type="inferred from homology"/>
<dbReference type="InterPro" id="IPR008271">
    <property type="entry name" value="Ser/Thr_kinase_AS"/>
</dbReference>
<evidence type="ECO:0000259" key="5">
    <source>
        <dbReference type="PROSITE" id="PS50011"/>
    </source>
</evidence>
<protein>
    <recommendedName>
        <fullName evidence="5">Protein kinase domain-containing protein</fullName>
    </recommendedName>
</protein>
<dbReference type="GO" id="GO:0004674">
    <property type="term" value="F:protein serine/threonine kinase activity"/>
    <property type="evidence" value="ECO:0007669"/>
    <property type="project" value="UniProtKB-KW"/>
</dbReference>
<dbReference type="PROSITE" id="PS50011">
    <property type="entry name" value="PROTEIN_KINASE_DOM"/>
    <property type="match status" value="1"/>
</dbReference>
<keyword evidence="1 3" id="KW-0547">Nucleotide-binding</keyword>
<dbReference type="GO" id="GO:0005524">
    <property type="term" value="F:ATP binding"/>
    <property type="evidence" value="ECO:0007669"/>
    <property type="project" value="UniProtKB-UniRule"/>
</dbReference>
<evidence type="ECO:0000256" key="3">
    <source>
        <dbReference type="PROSITE-ProRule" id="PRU10141"/>
    </source>
</evidence>
<keyword evidence="7" id="KW-1185">Reference proteome</keyword>
<dbReference type="InterPro" id="IPR017441">
    <property type="entry name" value="Protein_kinase_ATP_BS"/>
</dbReference>
<name>A0AAU9K070_9CILI</name>
<comment type="caution">
    <text evidence="6">The sequence shown here is derived from an EMBL/GenBank/DDBJ whole genome shotgun (WGS) entry which is preliminary data.</text>
</comment>
<dbReference type="AlphaFoldDB" id="A0AAU9K070"/>
<dbReference type="Gene3D" id="1.10.510.10">
    <property type="entry name" value="Transferase(Phosphotransferase) domain 1"/>
    <property type="match status" value="1"/>
</dbReference>